<comment type="caution">
    <text evidence="2">The sequence shown here is derived from an EMBL/GenBank/DDBJ whole genome shotgun (WGS) entry which is preliminary data.</text>
</comment>
<dbReference type="EMBL" id="JAKZEU010000002">
    <property type="protein sequence ID" value="MCQ0969924.1"/>
    <property type="molecule type" value="Genomic_DNA"/>
</dbReference>
<evidence type="ECO:0000256" key="1">
    <source>
        <dbReference type="SAM" id="MobiDB-lite"/>
    </source>
</evidence>
<name>A0ABT1MP88_9RHOB</name>
<dbReference type="Proteomes" id="UP001203945">
    <property type="component" value="Unassembled WGS sequence"/>
</dbReference>
<accession>A0ABT1MP88</accession>
<feature type="compositionally biased region" description="Basic and acidic residues" evidence="1">
    <location>
        <begin position="55"/>
        <end position="82"/>
    </location>
</feature>
<sequence length="88" mass="9564">MMRTALPLTLLLAACAADDQAYPRLLPTDEILAEPVLPDHAAGASSAPEPVEDDLERRGSGLRDRANALRRPVIEPEFRDQIDTADNS</sequence>
<gene>
    <name evidence="2" type="ORF">MLD63_05730</name>
</gene>
<feature type="region of interest" description="Disordered" evidence="1">
    <location>
        <begin position="38"/>
        <end position="88"/>
    </location>
</feature>
<evidence type="ECO:0000313" key="3">
    <source>
        <dbReference type="Proteomes" id="UP001203945"/>
    </source>
</evidence>
<dbReference type="PROSITE" id="PS51257">
    <property type="entry name" value="PROKAR_LIPOPROTEIN"/>
    <property type="match status" value="1"/>
</dbReference>
<keyword evidence="3" id="KW-1185">Reference proteome</keyword>
<dbReference type="RefSeq" id="WP_255328932.1">
    <property type="nucleotide sequence ID" value="NZ_JAKZEU010000002.1"/>
</dbReference>
<reference evidence="2 3" key="1">
    <citation type="submission" date="2022-03" db="EMBL/GenBank/DDBJ databases">
        <authorList>
            <person name="He Y."/>
        </authorList>
    </citation>
    <scope>NUCLEOTIDE SEQUENCE [LARGE SCALE GENOMIC DNA]</scope>
    <source>
        <strain evidence="2 3">TK19116</strain>
    </source>
</reference>
<evidence type="ECO:0000313" key="2">
    <source>
        <dbReference type="EMBL" id="MCQ0969924.1"/>
    </source>
</evidence>
<proteinExistence type="predicted"/>
<organism evidence="2 3">
    <name type="scientific">Paracoccus albicereus</name>
    <dbReference type="NCBI Taxonomy" id="2922394"/>
    <lineage>
        <taxon>Bacteria</taxon>
        <taxon>Pseudomonadati</taxon>
        <taxon>Pseudomonadota</taxon>
        <taxon>Alphaproteobacteria</taxon>
        <taxon>Rhodobacterales</taxon>
        <taxon>Paracoccaceae</taxon>
        <taxon>Paracoccus</taxon>
    </lineage>
</organism>
<evidence type="ECO:0008006" key="4">
    <source>
        <dbReference type="Google" id="ProtNLM"/>
    </source>
</evidence>
<protein>
    <recommendedName>
        <fullName evidence="4">DUF3035 domain-containing protein</fullName>
    </recommendedName>
</protein>